<protein>
    <submittedName>
        <fullName evidence="1">Uncharacterized protein</fullName>
    </submittedName>
</protein>
<comment type="caution">
    <text evidence="1">The sequence shown here is derived from an EMBL/GenBank/DDBJ whole genome shotgun (WGS) entry which is preliminary data.</text>
</comment>
<dbReference type="InterPro" id="IPR036374">
    <property type="entry name" value="OxRdtase_Mopterin-bd_sf"/>
</dbReference>
<dbReference type="Gene3D" id="3.90.420.10">
    <property type="entry name" value="Oxidoreductase, molybdopterin-binding domain"/>
    <property type="match status" value="1"/>
</dbReference>
<dbReference type="SUPFAM" id="SSF56524">
    <property type="entry name" value="Oxidoreductase molybdopterin-binding domain"/>
    <property type="match status" value="1"/>
</dbReference>
<evidence type="ECO:0000313" key="2">
    <source>
        <dbReference type="Proteomes" id="UP001476282"/>
    </source>
</evidence>
<dbReference type="RefSeq" id="WP_353566118.1">
    <property type="nucleotide sequence ID" value="NZ_BAABRI010000005.1"/>
</dbReference>
<dbReference type="Proteomes" id="UP001476282">
    <property type="component" value="Unassembled WGS sequence"/>
</dbReference>
<keyword evidence="2" id="KW-1185">Reference proteome</keyword>
<dbReference type="EMBL" id="BAABRI010000005">
    <property type="protein sequence ID" value="GAA5481978.1"/>
    <property type="molecule type" value="Genomic_DNA"/>
</dbReference>
<gene>
    <name evidence="1" type="ORF">Hsar01_01193</name>
</gene>
<proteinExistence type="predicted"/>
<accession>A0ABP9UK35</accession>
<name>A0ABP9UK35_9BACT</name>
<evidence type="ECO:0000313" key="1">
    <source>
        <dbReference type="EMBL" id="GAA5481978.1"/>
    </source>
</evidence>
<reference evidence="1 2" key="1">
    <citation type="submission" date="2024-02" db="EMBL/GenBank/DDBJ databases">
        <title>Haloferula sargassicola NBRC 104335.</title>
        <authorList>
            <person name="Ichikawa N."/>
            <person name="Katano-Makiyama Y."/>
            <person name="Hidaka K."/>
        </authorList>
    </citation>
    <scope>NUCLEOTIDE SEQUENCE [LARGE SCALE GENOMIC DNA]</scope>
    <source>
        <strain evidence="1 2">NBRC 104335</strain>
    </source>
</reference>
<organism evidence="1 2">
    <name type="scientific">Haloferula sargassicola</name>
    <dbReference type="NCBI Taxonomy" id="490096"/>
    <lineage>
        <taxon>Bacteria</taxon>
        <taxon>Pseudomonadati</taxon>
        <taxon>Verrucomicrobiota</taxon>
        <taxon>Verrucomicrobiia</taxon>
        <taxon>Verrucomicrobiales</taxon>
        <taxon>Verrucomicrobiaceae</taxon>
        <taxon>Haloferula</taxon>
    </lineage>
</organism>
<sequence length="164" mass="18652">MSSRILILLFLLLPLFYLRADPLLRLHDGEKWTAIDRAKWEKLPRTKVNATSRSEEKTVFEGVPIGEILKLLHAPTGDQRRAEKMKLMVLMTARDGYQTAFSLAELDDSFRKRGIILADSASGKSLSDFEGPLMIVVPDEERHSRWIRQVSQIALITVRNSPPP</sequence>